<reference evidence="3 4" key="1">
    <citation type="submission" date="2018-09" db="EMBL/GenBank/DDBJ databases">
        <authorList>
            <person name="Zhu H."/>
        </authorList>
    </citation>
    <scope>NUCLEOTIDE SEQUENCE [LARGE SCALE GENOMIC DNA]</scope>
    <source>
        <strain evidence="3 4">K1W22B-8</strain>
    </source>
</reference>
<dbReference type="Gene3D" id="1.10.238.10">
    <property type="entry name" value="EF-hand"/>
    <property type="match status" value="2"/>
</dbReference>
<protein>
    <submittedName>
        <fullName evidence="3">EF-hand domain-containing protein</fullName>
    </submittedName>
</protein>
<evidence type="ECO:0000313" key="4">
    <source>
        <dbReference type="Proteomes" id="UP000284605"/>
    </source>
</evidence>
<dbReference type="SMART" id="SM00054">
    <property type="entry name" value="EFh"/>
    <property type="match status" value="2"/>
</dbReference>
<dbReference type="InterPro" id="IPR002048">
    <property type="entry name" value="EF_hand_dom"/>
</dbReference>
<dbReference type="PROSITE" id="PS00018">
    <property type="entry name" value="EF_HAND_1"/>
    <property type="match status" value="2"/>
</dbReference>
<dbReference type="PROSITE" id="PS51257">
    <property type="entry name" value="PROKAR_LIPOPROTEIN"/>
    <property type="match status" value="1"/>
</dbReference>
<gene>
    <name evidence="3" type="ORF">D3874_17430</name>
</gene>
<dbReference type="InterPro" id="IPR011992">
    <property type="entry name" value="EF-hand-dom_pair"/>
</dbReference>
<dbReference type="GO" id="GO:0005509">
    <property type="term" value="F:calcium ion binding"/>
    <property type="evidence" value="ECO:0007669"/>
    <property type="project" value="InterPro"/>
</dbReference>
<sequence length="207" mass="21621">MPTLRRLDTRPGSLLLATCLISALGACGDGRPAGMVALAALPTAPATTLAGDLLNAGHEGDCPTLMAQWSSSADGNGDGLLELDEAQADAARLFALLDRNGDRFLSPSELAAYRDRVAPAAYADRAVSLASHNTADSDSQKKKTLPATHDVGLRGEPDPIMAADGNLDFRVSPDELAAKVAERFARLDRDHDGKLDAGELAAYCPGR</sequence>
<evidence type="ECO:0000259" key="2">
    <source>
        <dbReference type="PROSITE" id="PS50222"/>
    </source>
</evidence>
<feature type="domain" description="EF-hand" evidence="2">
    <location>
        <begin position="175"/>
        <end position="207"/>
    </location>
</feature>
<evidence type="ECO:0000256" key="1">
    <source>
        <dbReference type="SAM" id="MobiDB-lite"/>
    </source>
</evidence>
<proteinExistence type="predicted"/>
<dbReference type="RefSeq" id="WP_119779200.1">
    <property type="nucleotide sequence ID" value="NZ_QYUK01000011.1"/>
</dbReference>
<evidence type="ECO:0000313" key="3">
    <source>
        <dbReference type="EMBL" id="RJF88565.1"/>
    </source>
</evidence>
<dbReference type="EMBL" id="QYUK01000011">
    <property type="protein sequence ID" value="RJF88565.1"/>
    <property type="molecule type" value="Genomic_DNA"/>
</dbReference>
<keyword evidence="4" id="KW-1185">Reference proteome</keyword>
<comment type="caution">
    <text evidence="3">The sequence shown here is derived from an EMBL/GenBank/DDBJ whole genome shotgun (WGS) entry which is preliminary data.</text>
</comment>
<dbReference type="SUPFAM" id="SSF47473">
    <property type="entry name" value="EF-hand"/>
    <property type="match status" value="1"/>
</dbReference>
<name>A0A418WEX0_9PROT</name>
<dbReference type="Pfam" id="PF13202">
    <property type="entry name" value="EF-hand_5"/>
    <property type="match status" value="1"/>
</dbReference>
<feature type="domain" description="EF-hand" evidence="2">
    <location>
        <begin position="85"/>
        <end position="120"/>
    </location>
</feature>
<dbReference type="AlphaFoldDB" id="A0A418WEX0"/>
<dbReference type="Proteomes" id="UP000284605">
    <property type="component" value="Unassembled WGS sequence"/>
</dbReference>
<organism evidence="3 4">
    <name type="scientific">Oleomonas cavernae</name>
    <dbReference type="NCBI Taxonomy" id="2320859"/>
    <lineage>
        <taxon>Bacteria</taxon>
        <taxon>Pseudomonadati</taxon>
        <taxon>Pseudomonadota</taxon>
        <taxon>Alphaproteobacteria</taxon>
        <taxon>Acetobacterales</taxon>
        <taxon>Acetobacteraceae</taxon>
        <taxon>Oleomonas</taxon>
    </lineage>
</organism>
<dbReference type="OrthoDB" id="7355106at2"/>
<dbReference type="PROSITE" id="PS50222">
    <property type="entry name" value="EF_HAND_2"/>
    <property type="match status" value="2"/>
</dbReference>
<dbReference type="InterPro" id="IPR018247">
    <property type="entry name" value="EF_Hand_1_Ca_BS"/>
</dbReference>
<accession>A0A418WEX0</accession>
<feature type="region of interest" description="Disordered" evidence="1">
    <location>
        <begin position="131"/>
        <end position="156"/>
    </location>
</feature>